<evidence type="ECO:0000256" key="6">
    <source>
        <dbReference type="ARBA" id="ARBA00023290"/>
    </source>
</evidence>
<reference evidence="12" key="1">
    <citation type="submission" date="2018-07" db="EMBL/GenBank/DDBJ databases">
        <title>Comparative genomics of catfishes provides insights into carnivory and benthic adaptation.</title>
        <authorList>
            <person name="Zhang Y."/>
            <person name="Wang D."/>
            <person name="Peng Z."/>
            <person name="Zheng S."/>
            <person name="Shao F."/>
            <person name="Tao W."/>
        </authorList>
    </citation>
    <scope>NUCLEOTIDE SEQUENCE</scope>
    <source>
        <strain evidence="12">Chongqing</strain>
    </source>
</reference>
<dbReference type="GO" id="GO:0007417">
    <property type="term" value="P:central nervous system development"/>
    <property type="evidence" value="ECO:0007669"/>
    <property type="project" value="TreeGrafter"/>
</dbReference>
<evidence type="ECO:0000259" key="10">
    <source>
        <dbReference type="PROSITE" id="PS50835"/>
    </source>
</evidence>
<dbReference type="SMART" id="SM00445">
    <property type="entry name" value="LINK"/>
    <property type="match status" value="2"/>
</dbReference>
<feature type="domain" description="Link" evidence="11">
    <location>
        <begin position="157"/>
        <end position="250"/>
    </location>
</feature>
<keyword evidence="2" id="KW-0964">Secreted</keyword>
<dbReference type="GO" id="GO:0005615">
    <property type="term" value="C:extracellular space"/>
    <property type="evidence" value="ECO:0007669"/>
    <property type="project" value="TreeGrafter"/>
</dbReference>
<dbReference type="PROSITE" id="PS01241">
    <property type="entry name" value="LINK_1"/>
    <property type="match status" value="2"/>
</dbReference>
<dbReference type="InterPro" id="IPR016186">
    <property type="entry name" value="C-type_lectin-like/link_sf"/>
</dbReference>
<dbReference type="EMBL" id="MU563244">
    <property type="protein sequence ID" value="KAI5613157.1"/>
    <property type="molecule type" value="Genomic_DNA"/>
</dbReference>
<keyword evidence="3" id="KW-0272">Extracellular matrix</keyword>
<name>A0AAD5ABS3_SILAS</name>
<dbReference type="SUPFAM" id="SSF48726">
    <property type="entry name" value="Immunoglobulin"/>
    <property type="match status" value="1"/>
</dbReference>
<keyword evidence="7" id="KW-0393">Immunoglobulin domain</keyword>
<dbReference type="GO" id="GO:0010001">
    <property type="term" value="P:glial cell differentiation"/>
    <property type="evidence" value="ECO:0007669"/>
    <property type="project" value="TreeGrafter"/>
</dbReference>
<dbReference type="Pfam" id="PF00193">
    <property type="entry name" value="Xlink"/>
    <property type="match status" value="2"/>
</dbReference>
<feature type="domain" description="Ig-like" evidence="10">
    <location>
        <begin position="15"/>
        <end position="153"/>
    </location>
</feature>
<evidence type="ECO:0000256" key="5">
    <source>
        <dbReference type="ARBA" id="ARBA00023157"/>
    </source>
</evidence>
<dbReference type="Proteomes" id="UP001205998">
    <property type="component" value="Unassembled WGS sequence"/>
</dbReference>
<feature type="domain" description="Link" evidence="11">
    <location>
        <begin position="251"/>
        <end position="345"/>
    </location>
</feature>
<protein>
    <submittedName>
        <fullName evidence="12">Hyaluronan and proteoglycan link protein 1 isoform 2</fullName>
    </submittedName>
</protein>
<evidence type="ECO:0000256" key="7">
    <source>
        <dbReference type="ARBA" id="ARBA00023319"/>
    </source>
</evidence>
<dbReference type="GO" id="GO:0072534">
    <property type="term" value="C:perineuronal net"/>
    <property type="evidence" value="ECO:0007669"/>
    <property type="project" value="TreeGrafter"/>
</dbReference>
<dbReference type="SMART" id="SM00409">
    <property type="entry name" value="IG"/>
    <property type="match status" value="1"/>
</dbReference>
<keyword evidence="4" id="KW-0677">Repeat</keyword>
<dbReference type="Pfam" id="PF07686">
    <property type="entry name" value="V-set"/>
    <property type="match status" value="1"/>
</dbReference>
<dbReference type="FunFam" id="3.10.100.10:FF:000002">
    <property type="entry name" value="Hyaluronan proteoglycan link protein 1"/>
    <property type="match status" value="1"/>
</dbReference>
<dbReference type="GO" id="GO:0002052">
    <property type="term" value="P:positive regulation of neuroblast proliferation"/>
    <property type="evidence" value="ECO:0007669"/>
    <property type="project" value="TreeGrafter"/>
</dbReference>
<dbReference type="InterPro" id="IPR050691">
    <property type="entry name" value="Hyaluronan_bind_Proteoglycan"/>
</dbReference>
<dbReference type="GO" id="GO:0007155">
    <property type="term" value="P:cell adhesion"/>
    <property type="evidence" value="ECO:0007669"/>
    <property type="project" value="InterPro"/>
</dbReference>
<dbReference type="CDD" id="cd03519">
    <property type="entry name" value="Link_domain_HAPLN_module_2"/>
    <property type="match status" value="1"/>
</dbReference>
<dbReference type="AlphaFoldDB" id="A0AAD5ABS3"/>
<comment type="caution">
    <text evidence="12">The sequence shown here is derived from an EMBL/GenBank/DDBJ whole genome shotgun (WGS) entry which is preliminary data.</text>
</comment>
<evidence type="ECO:0000256" key="8">
    <source>
        <dbReference type="ARBA" id="ARBA00038272"/>
    </source>
</evidence>
<sequence length="348" mass="38884">MPGSIRGWFGEGPGPKGKERRKKMITIIASALVCLSLFNNVHTAEGRTIILAKPGDDVNLPCRLKPSDDAVFGGLGNRISWIKVENDVEVDVLLSMGVHQVEYERFKKHVKLLKADENDATLVIRNLRLDDFGIYKCEVVEGMDDVVNEVEIKMHGVVFPYQPNLGRYILNFHDAEVACSEQDAVLASSEQLHQAWKGGLDWCNAGWLSDGTVQYPINKPRVPCGGKVPPGVRSYGRRNKTSRFDAFCYTAGYNGEVFFVDQKLNFTEAVQVCENKGAELAKVGHMFAAWKLKGYDRCDAGWLADGSVRYPISRPRMKCSPTEAAVRHVGFPDKKHKLCGAYCYRVHQ</sequence>
<evidence type="ECO:0000256" key="3">
    <source>
        <dbReference type="ARBA" id="ARBA00022530"/>
    </source>
</evidence>
<dbReference type="GO" id="GO:0045202">
    <property type="term" value="C:synapse"/>
    <property type="evidence" value="ECO:0007669"/>
    <property type="project" value="TreeGrafter"/>
</dbReference>
<dbReference type="PRINTS" id="PR01265">
    <property type="entry name" value="LINKMODULE"/>
</dbReference>
<evidence type="ECO:0000256" key="2">
    <source>
        <dbReference type="ARBA" id="ARBA00022525"/>
    </source>
</evidence>
<feature type="disulfide bond" evidence="9">
    <location>
        <begin position="203"/>
        <end position="224"/>
    </location>
</feature>
<dbReference type="InterPro" id="IPR036179">
    <property type="entry name" value="Ig-like_dom_sf"/>
</dbReference>
<dbReference type="GO" id="GO:0005540">
    <property type="term" value="F:hyaluronic acid binding"/>
    <property type="evidence" value="ECO:0007669"/>
    <property type="project" value="UniProtKB-KW"/>
</dbReference>
<accession>A0AAD5ABS3</accession>
<dbReference type="SUPFAM" id="SSF56436">
    <property type="entry name" value="C-type lectin-like"/>
    <property type="match status" value="2"/>
</dbReference>
<dbReference type="PANTHER" id="PTHR22804:SF58">
    <property type="entry name" value="HYALURONAN AND PROTEOGLYCAN LINK PROTEIN 1 ISOFORM 1 PRECURSOR"/>
    <property type="match status" value="1"/>
</dbReference>
<dbReference type="SMART" id="SM00406">
    <property type="entry name" value="IGv"/>
    <property type="match status" value="1"/>
</dbReference>
<evidence type="ECO:0000256" key="4">
    <source>
        <dbReference type="ARBA" id="ARBA00022737"/>
    </source>
</evidence>
<dbReference type="GO" id="GO:0001501">
    <property type="term" value="P:skeletal system development"/>
    <property type="evidence" value="ECO:0007669"/>
    <property type="project" value="TreeGrafter"/>
</dbReference>
<dbReference type="InterPro" id="IPR003599">
    <property type="entry name" value="Ig_sub"/>
</dbReference>
<proteinExistence type="inferred from homology"/>
<dbReference type="Gene3D" id="3.10.100.10">
    <property type="entry name" value="Mannose-Binding Protein A, subunit A"/>
    <property type="match status" value="2"/>
</dbReference>
<dbReference type="InterPro" id="IPR000538">
    <property type="entry name" value="Link_dom"/>
</dbReference>
<dbReference type="PROSITE" id="PS50963">
    <property type="entry name" value="LINK_2"/>
    <property type="match status" value="2"/>
</dbReference>
<feature type="disulfide bond" evidence="9">
    <location>
        <begin position="179"/>
        <end position="248"/>
    </location>
</feature>
<evidence type="ECO:0000256" key="9">
    <source>
        <dbReference type="PROSITE-ProRule" id="PRU00323"/>
    </source>
</evidence>
<dbReference type="Gene3D" id="2.60.40.10">
    <property type="entry name" value="Immunoglobulins"/>
    <property type="match status" value="1"/>
</dbReference>
<dbReference type="PANTHER" id="PTHR22804">
    <property type="entry name" value="AGGRECAN/VERSICAN PROTEOGLYCAN"/>
    <property type="match status" value="1"/>
</dbReference>
<evidence type="ECO:0000313" key="12">
    <source>
        <dbReference type="EMBL" id="KAI5613157.1"/>
    </source>
</evidence>
<evidence type="ECO:0000256" key="1">
    <source>
        <dbReference type="ARBA" id="ARBA00004498"/>
    </source>
</evidence>
<comment type="caution">
    <text evidence="9">Lacks conserved residue(s) required for the propagation of feature annotation.</text>
</comment>
<dbReference type="PROSITE" id="PS50835">
    <property type="entry name" value="IG_LIKE"/>
    <property type="match status" value="1"/>
</dbReference>
<evidence type="ECO:0000313" key="13">
    <source>
        <dbReference type="Proteomes" id="UP001205998"/>
    </source>
</evidence>
<dbReference type="InterPro" id="IPR016187">
    <property type="entry name" value="CTDL_fold"/>
</dbReference>
<dbReference type="InterPro" id="IPR013106">
    <property type="entry name" value="Ig_V-set"/>
</dbReference>
<evidence type="ECO:0000259" key="11">
    <source>
        <dbReference type="PROSITE" id="PS50963"/>
    </source>
</evidence>
<dbReference type="InterPro" id="IPR013783">
    <property type="entry name" value="Ig-like_fold"/>
</dbReference>
<keyword evidence="5 9" id="KW-1015">Disulfide bond</keyword>
<dbReference type="CDD" id="cd03518">
    <property type="entry name" value="Link_domain_HAPLN_module_1"/>
    <property type="match status" value="1"/>
</dbReference>
<feature type="disulfide bond" evidence="9">
    <location>
        <begin position="298"/>
        <end position="319"/>
    </location>
</feature>
<comment type="similarity">
    <text evidence="8">Belongs to the HAPLN family.</text>
</comment>
<keyword evidence="6" id="KW-0373">Hyaluronic acid</keyword>
<gene>
    <name evidence="12" type="ORF">C0J50_11517</name>
</gene>
<dbReference type="InterPro" id="IPR007110">
    <property type="entry name" value="Ig-like_dom"/>
</dbReference>
<organism evidence="12 13">
    <name type="scientific">Silurus asotus</name>
    <name type="common">Amur catfish</name>
    <name type="synonym">Parasilurus asotus</name>
    <dbReference type="NCBI Taxonomy" id="30991"/>
    <lineage>
        <taxon>Eukaryota</taxon>
        <taxon>Metazoa</taxon>
        <taxon>Chordata</taxon>
        <taxon>Craniata</taxon>
        <taxon>Vertebrata</taxon>
        <taxon>Euteleostomi</taxon>
        <taxon>Actinopterygii</taxon>
        <taxon>Neopterygii</taxon>
        <taxon>Teleostei</taxon>
        <taxon>Ostariophysi</taxon>
        <taxon>Siluriformes</taxon>
        <taxon>Siluridae</taxon>
        <taxon>Silurus</taxon>
    </lineage>
</organism>
<comment type="subcellular location">
    <subcellularLocation>
        <location evidence="1">Secreted</location>
        <location evidence="1">Extracellular space</location>
        <location evidence="1">Extracellular matrix</location>
    </subcellularLocation>
</comment>
<keyword evidence="13" id="KW-1185">Reference proteome</keyword>
<dbReference type="FunFam" id="3.10.100.10:FF:000001">
    <property type="entry name" value="Hyaluronan proteoglycan link protein 1"/>
    <property type="match status" value="1"/>
</dbReference>